<feature type="transmembrane region" description="Helical" evidence="7">
    <location>
        <begin position="404"/>
        <end position="429"/>
    </location>
</feature>
<comment type="function">
    <text evidence="7">Part of the tripartite ATP-independent periplasmic (TRAP) transport system.</text>
</comment>
<feature type="transmembrane region" description="Helical" evidence="7">
    <location>
        <begin position="171"/>
        <end position="190"/>
    </location>
</feature>
<evidence type="ECO:0000256" key="7">
    <source>
        <dbReference type="RuleBase" id="RU369079"/>
    </source>
</evidence>
<evidence type="ECO:0000259" key="8">
    <source>
        <dbReference type="Pfam" id="PF06808"/>
    </source>
</evidence>
<feature type="transmembrane region" description="Helical" evidence="7">
    <location>
        <begin position="136"/>
        <end position="159"/>
    </location>
</feature>
<keyword evidence="2" id="KW-1003">Cell membrane</keyword>
<keyword evidence="3 7" id="KW-0997">Cell inner membrane</keyword>
<feature type="transmembrane region" description="Helical" evidence="7">
    <location>
        <begin position="249"/>
        <end position="265"/>
    </location>
</feature>
<evidence type="ECO:0000313" key="10">
    <source>
        <dbReference type="Proteomes" id="UP001210678"/>
    </source>
</evidence>
<protein>
    <recommendedName>
        <fullName evidence="7">TRAP transporter large permease protein</fullName>
    </recommendedName>
</protein>
<evidence type="ECO:0000256" key="4">
    <source>
        <dbReference type="ARBA" id="ARBA00022692"/>
    </source>
</evidence>
<feature type="transmembrane region" description="Helical" evidence="7">
    <location>
        <begin position="47"/>
        <end position="67"/>
    </location>
</feature>
<reference evidence="9 10" key="1">
    <citation type="submission" date="2023-01" db="EMBL/GenBank/DDBJ databases">
        <title>Vibrio sp. KJ40-1 sp.nov, isolated from marine algae.</title>
        <authorList>
            <person name="Butt M."/>
            <person name="Kim J.M.J."/>
            <person name="Jeon C.O.C."/>
        </authorList>
    </citation>
    <scope>NUCLEOTIDE SEQUENCE [LARGE SCALE GENOMIC DNA]</scope>
    <source>
        <strain evidence="9 10">KJ40-1</strain>
    </source>
</reference>
<feature type="transmembrane region" description="Helical" evidence="7">
    <location>
        <begin position="364"/>
        <end position="384"/>
    </location>
</feature>
<name>A0ABT4YW17_9VIBR</name>
<dbReference type="InterPro" id="IPR004681">
    <property type="entry name" value="TRAP_DctM"/>
</dbReference>
<dbReference type="InterPro" id="IPR010656">
    <property type="entry name" value="DctM"/>
</dbReference>
<organism evidence="9 10">
    <name type="scientific">Vibrio algarum</name>
    <dbReference type="NCBI Taxonomy" id="3020714"/>
    <lineage>
        <taxon>Bacteria</taxon>
        <taxon>Pseudomonadati</taxon>
        <taxon>Pseudomonadota</taxon>
        <taxon>Gammaproteobacteria</taxon>
        <taxon>Vibrionales</taxon>
        <taxon>Vibrionaceae</taxon>
        <taxon>Vibrio</taxon>
    </lineage>
</organism>
<evidence type="ECO:0000256" key="6">
    <source>
        <dbReference type="ARBA" id="ARBA00023136"/>
    </source>
</evidence>
<feature type="transmembrane region" description="Helical" evidence="7">
    <location>
        <begin position="79"/>
        <end position="97"/>
    </location>
</feature>
<dbReference type="PANTHER" id="PTHR33362">
    <property type="entry name" value="SIALIC ACID TRAP TRANSPORTER PERMEASE PROTEIN SIAT-RELATED"/>
    <property type="match status" value="1"/>
</dbReference>
<comment type="subcellular location">
    <subcellularLocation>
        <location evidence="1 7">Cell inner membrane</location>
        <topology evidence="1 7">Multi-pass membrane protein</topology>
    </subcellularLocation>
</comment>
<evidence type="ECO:0000256" key="1">
    <source>
        <dbReference type="ARBA" id="ARBA00004429"/>
    </source>
</evidence>
<proteinExistence type="inferred from homology"/>
<feature type="transmembrane region" description="Helical" evidence="7">
    <location>
        <begin position="277"/>
        <end position="302"/>
    </location>
</feature>
<sequence>MVTFTLFGVFLLLVLLGAPVAICLGVSSLVVLEYLPKTPNIALLAKSAVMGGNSFPLVAIPLFVLAGEIMQRGGLSSRIVGAAYSLVGHYKAGLAYVNVLASMFFAAISGSSPATVAAIGSNMIPEMERVGYKRPFSAAITAAAGITGVMIPPSIPLIIYGVTANQSIGKLFLAGVIPGLLFGLGFMFVAKMNVNKNLFPASRASNNMEQAISSASVKKGWRDHSIWALIVPVIILGGIYGGIFTPTEAAGVAVVYALLVSLYIYSDLKVSDLGSVFLKSGLTSATVLVMVVMASSFGRLLTLERVPVEVANAITSVSENPLIVLLLINIMLLIVGMFMETIASIIILTPILLPIVQLMGVDPIHFGVIMTVNLAIGFCTPPLGANLFVATGVANVTLEELVKAIIPFLFAMLVMLVMVTFIPHLSLFLPSIIL</sequence>
<evidence type="ECO:0000256" key="2">
    <source>
        <dbReference type="ARBA" id="ARBA00022475"/>
    </source>
</evidence>
<dbReference type="PANTHER" id="PTHR33362:SF3">
    <property type="entry name" value="SIALIC ACID TRAP TRANSPORTER PERMEASE PROTEIN SIAT"/>
    <property type="match status" value="1"/>
</dbReference>
<evidence type="ECO:0000256" key="5">
    <source>
        <dbReference type="ARBA" id="ARBA00022989"/>
    </source>
</evidence>
<accession>A0ABT4YW17</accession>
<comment type="subunit">
    <text evidence="7">The complex comprises the extracytoplasmic solute receptor protein and the two transmembrane proteins.</text>
</comment>
<feature type="transmembrane region" description="Helical" evidence="7">
    <location>
        <begin position="322"/>
        <end position="352"/>
    </location>
</feature>
<dbReference type="Pfam" id="PF06808">
    <property type="entry name" value="DctM"/>
    <property type="match status" value="1"/>
</dbReference>
<evidence type="ECO:0000256" key="3">
    <source>
        <dbReference type="ARBA" id="ARBA00022519"/>
    </source>
</evidence>
<dbReference type="PIRSF" id="PIRSF006066">
    <property type="entry name" value="HI0050"/>
    <property type="match status" value="1"/>
</dbReference>
<dbReference type="NCBIfam" id="TIGR00786">
    <property type="entry name" value="dctM"/>
    <property type="match status" value="1"/>
</dbReference>
<dbReference type="RefSeq" id="WP_272138969.1">
    <property type="nucleotide sequence ID" value="NZ_JAQLOI010000003.1"/>
</dbReference>
<comment type="similarity">
    <text evidence="7">Belongs to the TRAP transporter large permease family.</text>
</comment>
<feature type="transmembrane region" description="Helical" evidence="7">
    <location>
        <begin position="226"/>
        <end position="243"/>
    </location>
</feature>
<keyword evidence="4 7" id="KW-0812">Transmembrane</keyword>
<evidence type="ECO:0000313" key="9">
    <source>
        <dbReference type="EMBL" id="MDB1125346.1"/>
    </source>
</evidence>
<comment type="caution">
    <text evidence="9">The sequence shown here is derived from an EMBL/GenBank/DDBJ whole genome shotgun (WGS) entry which is preliminary data.</text>
</comment>
<dbReference type="Proteomes" id="UP001210678">
    <property type="component" value="Unassembled WGS sequence"/>
</dbReference>
<keyword evidence="6 7" id="KW-0472">Membrane</keyword>
<comment type="caution">
    <text evidence="7">Lacks conserved residue(s) required for the propagation of feature annotation.</text>
</comment>
<keyword evidence="5 7" id="KW-1133">Transmembrane helix</keyword>
<gene>
    <name evidence="9" type="ORF">PGX00_17500</name>
</gene>
<keyword evidence="10" id="KW-1185">Reference proteome</keyword>
<feature type="domain" description="TRAP C4-dicarboxylate transport system permease DctM subunit" evidence="8">
    <location>
        <begin position="7"/>
        <end position="425"/>
    </location>
</feature>
<dbReference type="EMBL" id="JAQLOI010000003">
    <property type="protein sequence ID" value="MDB1125346.1"/>
    <property type="molecule type" value="Genomic_DNA"/>
</dbReference>
<keyword evidence="7" id="KW-0813">Transport</keyword>